<dbReference type="InterPro" id="IPR050570">
    <property type="entry name" value="Cell_wall_metabolism_enzyme"/>
</dbReference>
<dbReference type="CDD" id="cd12797">
    <property type="entry name" value="M23_peptidase"/>
    <property type="match status" value="1"/>
</dbReference>
<keyword evidence="2" id="KW-0812">Transmembrane</keyword>
<comment type="caution">
    <text evidence="4">The sequence shown here is derived from an EMBL/GenBank/DDBJ whole genome shotgun (WGS) entry which is preliminary data.</text>
</comment>
<gene>
    <name evidence="4" type="ORF">K5V21_10260</name>
</gene>
<organism evidence="4 5">
    <name type="scientific">Clostridium sardiniense</name>
    <name type="common">Clostridium absonum</name>
    <dbReference type="NCBI Taxonomy" id="29369"/>
    <lineage>
        <taxon>Bacteria</taxon>
        <taxon>Bacillati</taxon>
        <taxon>Bacillota</taxon>
        <taxon>Clostridia</taxon>
        <taxon>Eubacteriales</taxon>
        <taxon>Clostridiaceae</taxon>
        <taxon>Clostridium</taxon>
    </lineage>
</organism>
<sequence length="235" mass="26494">MGSYRDQYEKYYKNIGGNNSKYVPISNNGGNSNFHYGEGRRKKKEGGMLSILATQTIGILIITLIMMALKYAPYKEANDIYLNAKEVMATEMEFGDFDAVEVFNEFKSKISKDEGIENKINGSLMAPLIGEVETLENGVIIKTEKKKEVFAIFDGEIKDMKDSDKGKDVVIDHGNGIESYYNMISEPLVKKGDKVEKGECIGVNTKIDDKGYKVEFKISYMGQFKEPGKYINFKD</sequence>
<evidence type="ECO:0000313" key="5">
    <source>
        <dbReference type="Proteomes" id="UP001299068"/>
    </source>
</evidence>
<keyword evidence="5" id="KW-1185">Reference proteome</keyword>
<dbReference type="SUPFAM" id="SSF51261">
    <property type="entry name" value="Duplicated hybrid motif"/>
    <property type="match status" value="1"/>
</dbReference>
<dbReference type="InterPro" id="IPR016047">
    <property type="entry name" value="M23ase_b-sheet_dom"/>
</dbReference>
<keyword evidence="2" id="KW-0472">Membrane</keyword>
<dbReference type="PANTHER" id="PTHR21666">
    <property type="entry name" value="PEPTIDASE-RELATED"/>
    <property type="match status" value="1"/>
</dbReference>
<dbReference type="Proteomes" id="UP001299068">
    <property type="component" value="Unassembled WGS sequence"/>
</dbReference>
<dbReference type="Gene3D" id="2.70.70.10">
    <property type="entry name" value="Glucose Permease (Domain IIA)"/>
    <property type="match status" value="1"/>
</dbReference>
<dbReference type="EMBL" id="JAIKTU010000007">
    <property type="protein sequence ID" value="MBY0755837.1"/>
    <property type="molecule type" value="Genomic_DNA"/>
</dbReference>
<protein>
    <submittedName>
        <fullName evidence="4">M23 family metallopeptidase</fullName>
    </submittedName>
</protein>
<feature type="domain" description="M23ase beta-sheet core" evidence="3">
    <location>
        <begin position="136"/>
        <end position="223"/>
    </location>
</feature>
<reference evidence="4 5" key="1">
    <citation type="journal article" date="2021" name="Cell Host Microbe">
        <title>in vivo commensal control of Clostridioides difficile virulence.</title>
        <authorList>
            <person name="Girinathan B.P."/>
            <person name="Dibenedetto N."/>
            <person name="Worley J.N."/>
            <person name="Peltier J."/>
            <person name="Arrieta-Ortiz M.L."/>
            <person name="Rupa Christinal Immanuel S."/>
            <person name="Lavin R."/>
            <person name="Delaney M.L."/>
            <person name="Cummins C."/>
            <person name="Hoffmann M."/>
            <person name="Luo Y."/>
            <person name="Gonzalez-Escalona N."/>
            <person name="Allard M."/>
            <person name="Onderdonk A.B."/>
            <person name="Gerber G.K."/>
            <person name="Sonenshein A.L."/>
            <person name="Baliga N."/>
            <person name="Dupuy B."/>
            <person name="Bry L."/>
        </authorList>
    </citation>
    <scope>NUCLEOTIDE SEQUENCE [LARGE SCALE GENOMIC DNA]</scope>
    <source>
        <strain evidence="4 5">DSM 599</strain>
    </source>
</reference>
<dbReference type="PANTHER" id="PTHR21666:SF289">
    <property type="entry name" value="L-ALA--D-GLU ENDOPEPTIDASE"/>
    <property type="match status" value="1"/>
</dbReference>
<evidence type="ECO:0000256" key="2">
    <source>
        <dbReference type="SAM" id="Phobius"/>
    </source>
</evidence>
<evidence type="ECO:0000313" key="4">
    <source>
        <dbReference type="EMBL" id="MBY0755837.1"/>
    </source>
</evidence>
<keyword evidence="2" id="KW-1133">Transmembrane helix</keyword>
<dbReference type="InterPro" id="IPR011055">
    <property type="entry name" value="Dup_hybrid_motif"/>
</dbReference>
<dbReference type="RefSeq" id="WP_221861171.1">
    <property type="nucleotide sequence ID" value="NZ_JAIKTU010000007.1"/>
</dbReference>
<evidence type="ECO:0000256" key="1">
    <source>
        <dbReference type="ARBA" id="ARBA00022729"/>
    </source>
</evidence>
<keyword evidence="1" id="KW-0732">Signal</keyword>
<evidence type="ECO:0000259" key="3">
    <source>
        <dbReference type="Pfam" id="PF01551"/>
    </source>
</evidence>
<accession>A0ABS7KZ95</accession>
<feature type="transmembrane region" description="Helical" evidence="2">
    <location>
        <begin position="49"/>
        <end position="69"/>
    </location>
</feature>
<proteinExistence type="predicted"/>
<name>A0ABS7KZ95_CLOSR</name>
<dbReference type="Pfam" id="PF01551">
    <property type="entry name" value="Peptidase_M23"/>
    <property type="match status" value="1"/>
</dbReference>